<keyword evidence="5" id="KW-1185">Reference proteome</keyword>
<feature type="chain" id="PRO_5045421068" evidence="2">
    <location>
        <begin position="37"/>
        <end position="1019"/>
    </location>
</feature>
<feature type="signal peptide" evidence="2">
    <location>
        <begin position="1"/>
        <end position="36"/>
    </location>
</feature>
<dbReference type="Pfam" id="PF00932">
    <property type="entry name" value="LTD"/>
    <property type="match status" value="1"/>
</dbReference>
<keyword evidence="2" id="KW-0732">Signal</keyword>
<feature type="region of interest" description="Disordered" evidence="1">
    <location>
        <begin position="202"/>
        <end position="223"/>
    </location>
</feature>
<sequence>MKKTSYLSRVAAQARPVRRTAMAAALLGALSAPALAVVAVPVDTGAQVVISQVYGGGGNTGAKYKNDYIELFNRSDVAVNIGGWSVQYASATGGTWQKTPIPAGVVLQPGQYYLVQEGAGTGGTDNLPAPDAFGALNLSGSTGKVALVNSGTLLSGVSPAVASFVDLIGFGGANYFEGSAAAPVLSNTTAALRAADGCTDTNNNSSDFSTAAPAPRNTSTASHACSAPAAPPIVATCPASLSLGVGVGGSAALSATDADGIVNNAVITSASIPGISLVDFVAAAGIGANASVTLNVGAGVAANTYPVTIRFDNDQSQQTSCTINVTVAAPAAVSHTIPQIQGAAAASPYVNTTQTTEGVVTAKVGTGFFIQDAVGDGDPATSDGLFVYTTAANIGTVKVGDLVRISGTVSEYTASGATRSYTELTNVTAIIRLDKDKVIAPTNIQLPYDDLARVEGMLVRFTNPLTVSQLEFLGDRGEVTLSSGRLEIASNRYRPGTPEALAQAAANQKNQIILDDGIFVTPTTIPYLGEDGSLRAGFSVRDLTGVIDFGAKGGGGAGFKLQPTVAPVFSADNPRADVPALVAGNIKVASANVLNYFTTFTNGTDDLGNTGQGCSLGSAVSKSNCRGADNLNEFNRQTAKIVGELKAINADVYGLMEIQNKGEYTVTKLVDALNEAISPGTGLKTYAVVPKPASTGTDAIRVAMIYKLASVKLVGGALSDADAINNRPPMAQTFQAANGAKFSVIVNHLKSKGSCPSGNGADADQGDSQGCWNATRIQQAQRLVNSFVPQVTAAAGDNRVLLIGDFNSYGMEDPIAAITATGYVNQLERFVRAGGGMPYSFVFNGEAGYLDHALASPALNGQVVDAAEWHNNADEPTVVDYNTDGKPQDKYTSAPYRASDHDPVVISLNLAAPYTDVSSSVRAAASGLVLNRSTGKWVGSLTLTNTSNVALQGPLQVELVGLVADATLVNASGSHNGAPYITLSGNLAPGASVVVPTTFSKSGSGTVRYSAVKVYSGTF</sequence>
<keyword evidence="4" id="KW-0540">Nuclease</keyword>
<dbReference type="Pfam" id="PF03372">
    <property type="entry name" value="Exo_endo_phos"/>
    <property type="match status" value="1"/>
</dbReference>
<name>A0ABW9SN08_9BURK</name>
<dbReference type="CDD" id="cd10283">
    <property type="entry name" value="MnuA_DNase1-like"/>
    <property type="match status" value="1"/>
</dbReference>
<evidence type="ECO:0000256" key="2">
    <source>
        <dbReference type="SAM" id="SignalP"/>
    </source>
</evidence>
<dbReference type="EMBL" id="WNKW01000002">
    <property type="protein sequence ID" value="MTW33406.1"/>
    <property type="molecule type" value="Genomic_DNA"/>
</dbReference>
<dbReference type="NCBIfam" id="NF033681">
    <property type="entry name" value="ExeM_NucH_DNase"/>
    <property type="match status" value="1"/>
</dbReference>
<gene>
    <name evidence="4" type="ORF">GM655_11270</name>
</gene>
<proteinExistence type="predicted"/>
<reference evidence="4 5" key="1">
    <citation type="submission" date="2019-11" db="EMBL/GenBank/DDBJ databases">
        <title>Type strains purchased from KCTC, JCM and DSMZ.</title>
        <authorList>
            <person name="Lu H."/>
        </authorList>
    </citation>
    <scope>NUCLEOTIDE SEQUENCE [LARGE SCALE GENOMIC DNA]</scope>
    <source>
        <strain evidence="4 5">DSM 103461</strain>
    </source>
</reference>
<dbReference type="Gene3D" id="3.60.10.10">
    <property type="entry name" value="Endonuclease/exonuclease/phosphatase"/>
    <property type="match status" value="1"/>
</dbReference>
<dbReference type="InterPro" id="IPR036415">
    <property type="entry name" value="Lamin_tail_dom_sf"/>
</dbReference>
<evidence type="ECO:0000256" key="1">
    <source>
        <dbReference type="SAM" id="MobiDB-lite"/>
    </source>
</evidence>
<dbReference type="PANTHER" id="PTHR42834:SF1">
    <property type="entry name" value="ENDONUCLEASE_EXONUCLEASE_PHOSPHATASE FAMILY PROTEIN (AFU_ORTHOLOGUE AFUA_3G09210)"/>
    <property type="match status" value="1"/>
</dbReference>
<comment type="caution">
    <text evidence="4">The sequence shown here is derived from an EMBL/GenBank/DDBJ whole genome shotgun (WGS) entry which is preliminary data.</text>
</comment>
<feature type="domain" description="LTD" evidence="3">
    <location>
        <begin position="31"/>
        <end position="161"/>
    </location>
</feature>
<protein>
    <submittedName>
        <fullName evidence="4">ExeM/NucH family extracellular endonuclease</fullName>
    </submittedName>
</protein>
<evidence type="ECO:0000259" key="3">
    <source>
        <dbReference type="PROSITE" id="PS51841"/>
    </source>
</evidence>
<dbReference type="PROSITE" id="PS51841">
    <property type="entry name" value="LTD"/>
    <property type="match status" value="1"/>
</dbReference>
<dbReference type="InterPro" id="IPR001322">
    <property type="entry name" value="Lamin_tail_dom"/>
</dbReference>
<dbReference type="RefSeq" id="WP_155434739.1">
    <property type="nucleotide sequence ID" value="NZ_JBHLXK010000004.1"/>
</dbReference>
<keyword evidence="4" id="KW-0378">Hydrolase</keyword>
<dbReference type="InterPro" id="IPR005135">
    <property type="entry name" value="Endo/exonuclease/phosphatase"/>
</dbReference>
<dbReference type="SUPFAM" id="SSF74853">
    <property type="entry name" value="Lamin A/C globular tail domain"/>
    <property type="match status" value="1"/>
</dbReference>
<dbReference type="SUPFAM" id="SSF56219">
    <property type="entry name" value="DNase I-like"/>
    <property type="match status" value="1"/>
</dbReference>
<dbReference type="Proteomes" id="UP000735592">
    <property type="component" value="Unassembled WGS sequence"/>
</dbReference>
<keyword evidence="4" id="KW-0255">Endonuclease</keyword>
<dbReference type="GO" id="GO:0004519">
    <property type="term" value="F:endonuclease activity"/>
    <property type="evidence" value="ECO:0007669"/>
    <property type="project" value="UniProtKB-KW"/>
</dbReference>
<dbReference type="CDD" id="cd04486">
    <property type="entry name" value="YhcR_OBF_like"/>
    <property type="match status" value="1"/>
</dbReference>
<accession>A0ABW9SN08</accession>
<dbReference type="Gene3D" id="2.60.40.1260">
    <property type="entry name" value="Lamin Tail domain"/>
    <property type="match status" value="1"/>
</dbReference>
<organism evidence="4 5">
    <name type="scientific">Pseudoduganella danionis</name>
    <dbReference type="NCBI Taxonomy" id="1890295"/>
    <lineage>
        <taxon>Bacteria</taxon>
        <taxon>Pseudomonadati</taxon>
        <taxon>Pseudomonadota</taxon>
        <taxon>Betaproteobacteria</taxon>
        <taxon>Burkholderiales</taxon>
        <taxon>Oxalobacteraceae</taxon>
        <taxon>Telluria group</taxon>
        <taxon>Pseudoduganella</taxon>
    </lineage>
</organism>
<dbReference type="PANTHER" id="PTHR42834">
    <property type="entry name" value="ENDONUCLEASE/EXONUCLEASE/PHOSPHATASE FAMILY PROTEIN (AFU_ORTHOLOGUE AFUA_3G09210)"/>
    <property type="match status" value="1"/>
</dbReference>
<evidence type="ECO:0000313" key="5">
    <source>
        <dbReference type="Proteomes" id="UP000735592"/>
    </source>
</evidence>
<evidence type="ECO:0000313" key="4">
    <source>
        <dbReference type="EMBL" id="MTW33406.1"/>
    </source>
</evidence>
<dbReference type="InterPro" id="IPR036691">
    <property type="entry name" value="Endo/exonu/phosph_ase_sf"/>
</dbReference>
<dbReference type="InterPro" id="IPR047971">
    <property type="entry name" value="ExeM-like"/>
</dbReference>